<sequence length="69" mass="8018">MRSLGALLMATAIIFFTLWMEQFASAYKYGDDVDGDQLSDLLSFNKKWSRLEPSIRFFKRTPPRLSPIE</sequence>
<protein>
    <submittedName>
        <fullName evidence="2">Uncharacterized protein</fullName>
    </submittedName>
</protein>
<proteinExistence type="predicted"/>
<dbReference type="Proteomes" id="UP001331761">
    <property type="component" value="Unassembled WGS sequence"/>
</dbReference>
<dbReference type="EMBL" id="WIXE01017208">
    <property type="protein sequence ID" value="KAK5971928.1"/>
    <property type="molecule type" value="Genomic_DNA"/>
</dbReference>
<keyword evidence="1" id="KW-0732">Signal</keyword>
<evidence type="ECO:0000256" key="1">
    <source>
        <dbReference type="SAM" id="SignalP"/>
    </source>
</evidence>
<feature type="chain" id="PRO_5043029513" evidence="1">
    <location>
        <begin position="27"/>
        <end position="69"/>
    </location>
</feature>
<comment type="caution">
    <text evidence="2">The sequence shown here is derived from an EMBL/GenBank/DDBJ whole genome shotgun (WGS) entry which is preliminary data.</text>
</comment>
<reference evidence="2 3" key="1">
    <citation type="submission" date="2019-10" db="EMBL/GenBank/DDBJ databases">
        <title>Assembly and Annotation for the nematode Trichostrongylus colubriformis.</title>
        <authorList>
            <person name="Martin J."/>
        </authorList>
    </citation>
    <scope>NUCLEOTIDE SEQUENCE [LARGE SCALE GENOMIC DNA]</scope>
    <source>
        <strain evidence="2">G859</strain>
        <tissue evidence="2">Whole worm</tissue>
    </source>
</reference>
<keyword evidence="3" id="KW-1185">Reference proteome</keyword>
<evidence type="ECO:0000313" key="2">
    <source>
        <dbReference type="EMBL" id="KAK5971928.1"/>
    </source>
</evidence>
<organism evidence="2 3">
    <name type="scientific">Trichostrongylus colubriformis</name>
    <name type="common">Black scour worm</name>
    <dbReference type="NCBI Taxonomy" id="6319"/>
    <lineage>
        <taxon>Eukaryota</taxon>
        <taxon>Metazoa</taxon>
        <taxon>Ecdysozoa</taxon>
        <taxon>Nematoda</taxon>
        <taxon>Chromadorea</taxon>
        <taxon>Rhabditida</taxon>
        <taxon>Rhabditina</taxon>
        <taxon>Rhabditomorpha</taxon>
        <taxon>Strongyloidea</taxon>
        <taxon>Trichostrongylidae</taxon>
        <taxon>Trichostrongylus</taxon>
    </lineage>
</organism>
<feature type="signal peptide" evidence="1">
    <location>
        <begin position="1"/>
        <end position="26"/>
    </location>
</feature>
<dbReference type="AlphaFoldDB" id="A0AAN8IIS0"/>
<name>A0AAN8IIS0_TRICO</name>
<evidence type="ECO:0000313" key="3">
    <source>
        <dbReference type="Proteomes" id="UP001331761"/>
    </source>
</evidence>
<gene>
    <name evidence="2" type="ORF">GCK32_019420</name>
</gene>
<accession>A0AAN8IIS0</accession>